<proteinExistence type="predicted"/>
<evidence type="ECO:0000313" key="1">
    <source>
        <dbReference type="EMBL" id="KAF0677220.1"/>
    </source>
</evidence>
<comment type="caution">
    <text evidence="1">The sequence shown here is derived from an EMBL/GenBank/DDBJ whole genome shotgun (WGS) entry which is preliminary data.</text>
</comment>
<evidence type="ECO:0008006" key="3">
    <source>
        <dbReference type="Google" id="ProtNLM"/>
    </source>
</evidence>
<dbReference type="AlphaFoldDB" id="A0A921TCK7"/>
<organism evidence="1 2">
    <name type="scientific">Profundibacterium mesophilum KAUST100406-0324</name>
    <dbReference type="NCBI Taxonomy" id="1037889"/>
    <lineage>
        <taxon>Bacteria</taxon>
        <taxon>Pseudomonadati</taxon>
        <taxon>Pseudomonadota</taxon>
        <taxon>Alphaproteobacteria</taxon>
        <taxon>Rhodobacterales</taxon>
        <taxon>Roseobacteraceae</taxon>
        <taxon>Profundibacterium</taxon>
    </lineage>
</organism>
<protein>
    <recommendedName>
        <fullName evidence="3">Transmembrane anchor protein</fullName>
    </recommendedName>
</protein>
<keyword evidence="2" id="KW-1185">Reference proteome</keyword>
<dbReference type="RefSeq" id="WP_159963983.1">
    <property type="nucleotide sequence ID" value="NZ_APKE01000007.1"/>
</dbReference>
<evidence type="ECO:0000313" key="2">
    <source>
        <dbReference type="Proteomes" id="UP000698242"/>
    </source>
</evidence>
<dbReference type="OrthoDB" id="952847at2"/>
<name>A0A921TCK7_9RHOB</name>
<sequence>MFNAQKPSLDELPSSRQLLRSTAIAAGAAVVILVTVVLPAEYNIDPTGIGGVLGLAEMGEIKTQLAAEAEADRLMEMEARQKALGMEEQSTLANDILGLFVGAAYAQETAEPETAEEWRDEITFTLTPGDTAEWKLVMEEGQTAEYRMLVEGARVNFDLHGHGGGESVTYEKGRGSTGAEGEIVAAFDGEHGWFWRNRDSSDVTVTVQVRGEYAEFKDAS</sequence>
<accession>A0A921TCK7</accession>
<reference evidence="1" key="1">
    <citation type="submission" date="2013-03" db="EMBL/GenBank/DDBJ databases">
        <title>Genome Sequence of the Profundibacterium mesophilum strain KAUST100406-0324T from Red Sea, a novel genus in the family Rhodobacteraceae.</title>
        <authorList>
            <person name="Essack M."/>
            <person name="Alam I."/>
            <person name="Lafi F."/>
            <person name="Alawi W."/>
            <person name="Kamanu F."/>
            <person name="Al-Suwailem A."/>
            <person name="Lee O.O."/>
            <person name="Xu Y."/>
            <person name="Bajic V."/>
            <person name="Qian P.-Y."/>
            <person name="Archer J."/>
        </authorList>
    </citation>
    <scope>NUCLEOTIDE SEQUENCE</scope>
    <source>
        <strain evidence="1">KAUST100406-0324</strain>
    </source>
</reference>
<gene>
    <name evidence="1" type="ORF">PMES_00537</name>
</gene>
<dbReference type="EMBL" id="APKE01000007">
    <property type="protein sequence ID" value="KAF0677220.1"/>
    <property type="molecule type" value="Genomic_DNA"/>
</dbReference>
<dbReference type="Proteomes" id="UP000698242">
    <property type="component" value="Unassembled WGS sequence"/>
</dbReference>